<evidence type="ECO:0000313" key="2">
    <source>
        <dbReference type="EMBL" id="PWA83950.1"/>
    </source>
</evidence>
<keyword evidence="1" id="KW-0175">Coiled coil</keyword>
<comment type="caution">
    <text evidence="2">The sequence shown here is derived from an EMBL/GenBank/DDBJ whole genome shotgun (WGS) entry which is preliminary data.</text>
</comment>
<organism evidence="2 3">
    <name type="scientific">Artemisia annua</name>
    <name type="common">Sweet wormwood</name>
    <dbReference type="NCBI Taxonomy" id="35608"/>
    <lineage>
        <taxon>Eukaryota</taxon>
        <taxon>Viridiplantae</taxon>
        <taxon>Streptophyta</taxon>
        <taxon>Embryophyta</taxon>
        <taxon>Tracheophyta</taxon>
        <taxon>Spermatophyta</taxon>
        <taxon>Magnoliopsida</taxon>
        <taxon>eudicotyledons</taxon>
        <taxon>Gunneridae</taxon>
        <taxon>Pentapetalae</taxon>
        <taxon>asterids</taxon>
        <taxon>campanulids</taxon>
        <taxon>Asterales</taxon>
        <taxon>Asteraceae</taxon>
        <taxon>Asteroideae</taxon>
        <taxon>Anthemideae</taxon>
        <taxon>Artemisiinae</taxon>
        <taxon>Artemisia</taxon>
    </lineage>
</organism>
<dbReference type="Gene3D" id="1.20.5.340">
    <property type="match status" value="1"/>
</dbReference>
<reference evidence="2 3" key="1">
    <citation type="journal article" date="2018" name="Mol. Plant">
        <title>The genome of Artemisia annua provides insight into the evolution of Asteraceae family and artemisinin biosynthesis.</title>
        <authorList>
            <person name="Shen Q."/>
            <person name="Zhang L."/>
            <person name="Liao Z."/>
            <person name="Wang S."/>
            <person name="Yan T."/>
            <person name="Shi P."/>
            <person name="Liu M."/>
            <person name="Fu X."/>
            <person name="Pan Q."/>
            <person name="Wang Y."/>
            <person name="Lv Z."/>
            <person name="Lu X."/>
            <person name="Zhang F."/>
            <person name="Jiang W."/>
            <person name="Ma Y."/>
            <person name="Chen M."/>
            <person name="Hao X."/>
            <person name="Li L."/>
            <person name="Tang Y."/>
            <person name="Lv G."/>
            <person name="Zhou Y."/>
            <person name="Sun X."/>
            <person name="Brodelius P.E."/>
            <person name="Rose J.K.C."/>
            <person name="Tang K."/>
        </authorList>
    </citation>
    <scope>NUCLEOTIDE SEQUENCE [LARGE SCALE GENOMIC DNA]</scope>
    <source>
        <strain evidence="3">cv. Huhao1</strain>
        <tissue evidence="2">Leaf</tissue>
    </source>
</reference>
<protein>
    <submittedName>
        <fullName evidence="2">Uncharacterized protein</fullName>
    </submittedName>
</protein>
<dbReference type="OrthoDB" id="687110at2759"/>
<gene>
    <name evidence="2" type="ORF">CTI12_AA161840</name>
</gene>
<feature type="coiled-coil region" evidence="1">
    <location>
        <begin position="15"/>
        <end position="77"/>
    </location>
</feature>
<dbReference type="AlphaFoldDB" id="A0A2U1PDZ3"/>
<evidence type="ECO:0000313" key="3">
    <source>
        <dbReference type="Proteomes" id="UP000245207"/>
    </source>
</evidence>
<dbReference type="EMBL" id="PKPP01001285">
    <property type="protein sequence ID" value="PWA83950.1"/>
    <property type="molecule type" value="Genomic_DNA"/>
</dbReference>
<keyword evidence="3" id="KW-1185">Reference proteome</keyword>
<sequence>MGLMLVLCKARLNELRVWKVKVSQLEEKVKLFEKDLEKHNGEKPILKNKINELEEKIKELQEKLLENDDEIDRLQSNKLLVKNQIKLWERAFEKLAARPF</sequence>
<accession>A0A2U1PDZ3</accession>
<proteinExistence type="predicted"/>
<evidence type="ECO:0000256" key="1">
    <source>
        <dbReference type="SAM" id="Coils"/>
    </source>
</evidence>
<name>A0A2U1PDZ3_ARTAN</name>
<dbReference type="Proteomes" id="UP000245207">
    <property type="component" value="Unassembled WGS sequence"/>
</dbReference>